<evidence type="ECO:0000256" key="1">
    <source>
        <dbReference type="SAM" id="MobiDB-lite"/>
    </source>
</evidence>
<feature type="region of interest" description="Disordered" evidence="1">
    <location>
        <begin position="1"/>
        <end position="41"/>
    </location>
</feature>
<comment type="caution">
    <text evidence="2">The sequence shown here is derived from an EMBL/GenBank/DDBJ whole genome shotgun (WGS) entry which is preliminary data.</text>
</comment>
<evidence type="ECO:0000313" key="3">
    <source>
        <dbReference type="Proteomes" id="UP000478052"/>
    </source>
</evidence>
<dbReference type="EMBL" id="VUJU01002664">
    <property type="protein sequence ID" value="KAF0760481.1"/>
    <property type="molecule type" value="Genomic_DNA"/>
</dbReference>
<accession>A0A6G0YRJ4</accession>
<organism evidence="2 3">
    <name type="scientific">Aphis craccivora</name>
    <name type="common">Cowpea aphid</name>
    <dbReference type="NCBI Taxonomy" id="307492"/>
    <lineage>
        <taxon>Eukaryota</taxon>
        <taxon>Metazoa</taxon>
        <taxon>Ecdysozoa</taxon>
        <taxon>Arthropoda</taxon>
        <taxon>Hexapoda</taxon>
        <taxon>Insecta</taxon>
        <taxon>Pterygota</taxon>
        <taxon>Neoptera</taxon>
        <taxon>Paraneoptera</taxon>
        <taxon>Hemiptera</taxon>
        <taxon>Sternorrhyncha</taxon>
        <taxon>Aphidomorpha</taxon>
        <taxon>Aphidoidea</taxon>
        <taxon>Aphididae</taxon>
        <taxon>Aphidini</taxon>
        <taxon>Aphis</taxon>
        <taxon>Aphis</taxon>
    </lineage>
</organism>
<sequence>MRNTARDLFARPCTPSNPGRVSPTRRCHRPTHTSSTPRGSSCKCVSQRGQEAFSCPIDKAHWTKMWSATAAAVPGHRPLVEYTLRARVCACGRCERKGVRAPQHKGFKKDDHHRYRAPPPAITIYVYRELAGRTVLVSRHDLHTTVTTTIWLWHNILCAFGVYYMVHGTSQRPTGRPDDRRRARPTATPSVIPFASAGKTAMYSPPHPFRRRTRSVVLPRHRHLAVTVATPTTLSHGPTPIALPFRRR</sequence>
<keyword evidence="3" id="KW-1185">Reference proteome</keyword>
<protein>
    <submittedName>
        <fullName evidence="2">Uncharacterized protein</fullName>
    </submittedName>
</protein>
<name>A0A6G0YRJ4_APHCR</name>
<dbReference type="AlphaFoldDB" id="A0A6G0YRJ4"/>
<evidence type="ECO:0000313" key="2">
    <source>
        <dbReference type="EMBL" id="KAF0760481.1"/>
    </source>
</evidence>
<gene>
    <name evidence="2" type="ORF">FWK35_00035777</name>
</gene>
<dbReference type="Proteomes" id="UP000478052">
    <property type="component" value="Unassembled WGS sequence"/>
</dbReference>
<proteinExistence type="predicted"/>
<reference evidence="2 3" key="1">
    <citation type="submission" date="2019-08" db="EMBL/GenBank/DDBJ databases">
        <title>Whole genome of Aphis craccivora.</title>
        <authorList>
            <person name="Voronova N.V."/>
            <person name="Shulinski R.S."/>
            <person name="Bandarenka Y.V."/>
            <person name="Zhorov D.G."/>
            <person name="Warner D."/>
        </authorList>
    </citation>
    <scope>NUCLEOTIDE SEQUENCE [LARGE SCALE GENOMIC DNA]</scope>
    <source>
        <strain evidence="2">180601</strain>
        <tissue evidence="2">Whole Body</tissue>
    </source>
</reference>
<feature type="region of interest" description="Disordered" evidence="1">
    <location>
        <begin position="170"/>
        <end position="189"/>
    </location>
</feature>
<feature type="compositionally biased region" description="Polar residues" evidence="1">
    <location>
        <begin position="32"/>
        <end position="41"/>
    </location>
</feature>